<organism evidence="3 4">
    <name type="scientific">Methylomonas fluvii</name>
    <dbReference type="NCBI Taxonomy" id="1854564"/>
    <lineage>
        <taxon>Bacteria</taxon>
        <taxon>Pseudomonadati</taxon>
        <taxon>Pseudomonadota</taxon>
        <taxon>Gammaproteobacteria</taxon>
        <taxon>Methylococcales</taxon>
        <taxon>Methylococcaceae</taxon>
        <taxon>Methylomonas</taxon>
    </lineage>
</organism>
<dbReference type="Pfam" id="PF03797">
    <property type="entry name" value="Autotransporter"/>
    <property type="match status" value="1"/>
</dbReference>
<accession>A0ABR9DCF4</accession>
<name>A0ABR9DCF4_9GAMM</name>
<protein>
    <submittedName>
        <fullName evidence="3">Autotransporter domain-containing protein</fullName>
    </submittedName>
</protein>
<dbReference type="EMBL" id="JACXST010000001">
    <property type="protein sequence ID" value="MBD9360748.1"/>
    <property type="molecule type" value="Genomic_DNA"/>
</dbReference>
<gene>
    <name evidence="3" type="ORF">EBB_09395</name>
</gene>
<evidence type="ECO:0000313" key="4">
    <source>
        <dbReference type="Proteomes" id="UP000641152"/>
    </source>
</evidence>
<keyword evidence="4" id="KW-1185">Reference proteome</keyword>
<evidence type="ECO:0000259" key="2">
    <source>
        <dbReference type="PROSITE" id="PS51208"/>
    </source>
</evidence>
<dbReference type="RefSeq" id="WP_192393458.1">
    <property type="nucleotide sequence ID" value="NZ_CAJHIU010000001.1"/>
</dbReference>
<feature type="chain" id="PRO_5047170542" evidence="1">
    <location>
        <begin position="22"/>
        <end position="922"/>
    </location>
</feature>
<proteinExistence type="predicted"/>
<keyword evidence="1" id="KW-0732">Signal</keyword>
<dbReference type="InterPro" id="IPR005546">
    <property type="entry name" value="Autotransporte_beta"/>
</dbReference>
<feature type="domain" description="Autotransporter" evidence="2">
    <location>
        <begin position="639"/>
        <end position="922"/>
    </location>
</feature>
<dbReference type="SMART" id="SM00869">
    <property type="entry name" value="Autotransporter"/>
    <property type="match status" value="1"/>
</dbReference>
<dbReference type="InterPro" id="IPR036709">
    <property type="entry name" value="Autotransporte_beta_dom_sf"/>
</dbReference>
<dbReference type="SUPFAM" id="SSF103515">
    <property type="entry name" value="Autotransporter"/>
    <property type="match status" value="1"/>
</dbReference>
<dbReference type="PROSITE" id="PS51208">
    <property type="entry name" value="AUTOTRANSPORTER"/>
    <property type="match status" value="1"/>
</dbReference>
<feature type="signal peptide" evidence="1">
    <location>
        <begin position="1"/>
        <end position="21"/>
    </location>
</feature>
<dbReference type="Gene3D" id="2.40.128.130">
    <property type="entry name" value="Autotransporter beta-domain"/>
    <property type="match status" value="1"/>
</dbReference>
<sequence length="922" mass="96532">MKLNGPIRIGLLACASGSALADALSSDVSWSVIGRNITITQPSFTGVGSGSFAGNSATVGSGATVNLAGSYSIQEGDTSYCPGCIIQLYTAWIAPAQAGSVGFYSGGIGPGFGSLSGSFSDQLTAPKTPGTYFIGLGATLDYVYQPNTAGGFGKDQNGISGFAPFQVRVTPLALSPITSSDSFSTLPGYYYNTGGDFSNYGTLTNNNASLSHSSGVFSNFGTINNQGVIENAGQMINSGSIDNVTGNTLTNTGALVNQGSFGNAGTLTNQGTFTNHGVLNNSGTISNTGQFNLAQTGLITGAGDFYNSGQGRVDISGNNTHQFDGNVSNDGVFRTVNTSVAFTGNFTNNGRYESDPSINQFNNLSIGASGYLVGGAGDVFTVTGDFNNASTQNTLWNTANADLIFSGPSATQHAMSLVGSDQGQTTAGAVNNFAWGSVTVASGNGLRLVDGNSTPGAALYASRLVLADGANQLSSISSDYNIYIDPSLPENQYLLGTIRSFGGGRGQLAPWSLQPFTTETSTSPELTFNQQTFAPALNEACATPSGILATRCLQLQALSPEQQTTAVAALTPDQVPSQMAGPVKLGATRMDGPLTRLASLRAGGGGGAPLSVNFNGIQLSANPLGSQGLVGAAGDDELFRDSPLGVFLQTRFNFANLRGDAWDRGFDSQARTVTGGADYRLNDKLVVGAAFNYTHSSTQYADSAGNMSSDTYLGALYGSYYLPEDIYLDWVGNYGGNDYAFNRQYAFTGFAGQSTSTTTGNQYGFALSSGKDFNWDEWAIGPYLRLEYLGMNIAQYQEHSGNGFDIITGDQINHSFVSNLGTQISYALSTSWGVFTPAVRVEWEHQYLNDNRLIHMRLAQAEPGQGNFTIQTGEPDRDYVNLGGSLSATLPNGGSGFVRYETRLGQTNISDHILEAGLRMTF</sequence>
<evidence type="ECO:0000313" key="3">
    <source>
        <dbReference type="EMBL" id="MBD9360748.1"/>
    </source>
</evidence>
<comment type="caution">
    <text evidence="3">The sequence shown here is derived from an EMBL/GenBank/DDBJ whole genome shotgun (WGS) entry which is preliminary data.</text>
</comment>
<reference evidence="3 4" key="1">
    <citation type="submission" date="2020-09" db="EMBL/GenBank/DDBJ databases">
        <title>Methylomonas albis sp. nov. and Methylomonas fluvii sp. nov.: Two cold-adapted methanotrophs from the River Elbe and an amended description of Methylovulum psychrotolerans strain Eb1.</title>
        <authorList>
            <person name="Bussmann I.K."/>
            <person name="Klings K.-W."/>
            <person name="Warnstedt J."/>
            <person name="Hoppert M."/>
            <person name="Saborowski A."/>
            <person name="Horn F."/>
            <person name="Liebner S."/>
        </authorList>
    </citation>
    <scope>NUCLEOTIDE SEQUENCE [LARGE SCALE GENOMIC DNA]</scope>
    <source>
        <strain evidence="3 4">EbB</strain>
    </source>
</reference>
<evidence type="ECO:0000256" key="1">
    <source>
        <dbReference type="SAM" id="SignalP"/>
    </source>
</evidence>
<dbReference type="Proteomes" id="UP000641152">
    <property type="component" value="Unassembled WGS sequence"/>
</dbReference>